<dbReference type="Proteomes" id="UP000266673">
    <property type="component" value="Unassembled WGS sequence"/>
</dbReference>
<comment type="caution">
    <text evidence="2">The sequence shown here is derived from an EMBL/GenBank/DDBJ whole genome shotgun (WGS) entry which is preliminary data.</text>
</comment>
<evidence type="ECO:0000256" key="1">
    <source>
        <dbReference type="SAM" id="Phobius"/>
    </source>
</evidence>
<name>A0A397V9K5_9GLOM</name>
<keyword evidence="3" id="KW-1185">Reference proteome</keyword>
<evidence type="ECO:0000313" key="2">
    <source>
        <dbReference type="EMBL" id="RIB18601.1"/>
    </source>
</evidence>
<dbReference type="AlphaFoldDB" id="A0A397V9K5"/>
<keyword evidence="1" id="KW-0812">Transmembrane</keyword>
<feature type="transmembrane region" description="Helical" evidence="1">
    <location>
        <begin position="37"/>
        <end position="57"/>
    </location>
</feature>
<sequence length="145" mass="17253">MDNFKSAKGSSSLVPLVGSFQLFQTEIPRAYPGWNSFVFFELGIPVSDLFFQILFGLPKLQSDMFKNDNKIRITWGFVRCFRNLEDQIGMYDIQRHKERHVKGVKRQNSEAKHNFFFFFCAWVLMFHFNFKDFVRRNISLTTMEI</sequence>
<organism evidence="2 3">
    <name type="scientific">Gigaspora rosea</name>
    <dbReference type="NCBI Taxonomy" id="44941"/>
    <lineage>
        <taxon>Eukaryota</taxon>
        <taxon>Fungi</taxon>
        <taxon>Fungi incertae sedis</taxon>
        <taxon>Mucoromycota</taxon>
        <taxon>Glomeromycotina</taxon>
        <taxon>Glomeromycetes</taxon>
        <taxon>Diversisporales</taxon>
        <taxon>Gigasporaceae</taxon>
        <taxon>Gigaspora</taxon>
    </lineage>
</organism>
<keyword evidence="1" id="KW-1133">Transmembrane helix</keyword>
<protein>
    <submittedName>
        <fullName evidence="2">Uncharacterized protein</fullName>
    </submittedName>
</protein>
<dbReference type="EMBL" id="QKWP01000530">
    <property type="protein sequence ID" value="RIB18601.1"/>
    <property type="molecule type" value="Genomic_DNA"/>
</dbReference>
<reference evidence="2 3" key="1">
    <citation type="submission" date="2018-06" db="EMBL/GenBank/DDBJ databases">
        <title>Comparative genomics reveals the genomic features of Rhizophagus irregularis, R. cerebriforme, R. diaphanum and Gigaspora rosea, and their symbiotic lifestyle signature.</title>
        <authorList>
            <person name="Morin E."/>
            <person name="San Clemente H."/>
            <person name="Chen E.C.H."/>
            <person name="De La Providencia I."/>
            <person name="Hainaut M."/>
            <person name="Kuo A."/>
            <person name="Kohler A."/>
            <person name="Murat C."/>
            <person name="Tang N."/>
            <person name="Roy S."/>
            <person name="Loubradou J."/>
            <person name="Henrissat B."/>
            <person name="Grigoriev I.V."/>
            <person name="Corradi N."/>
            <person name="Roux C."/>
            <person name="Martin F.M."/>
        </authorList>
    </citation>
    <scope>NUCLEOTIDE SEQUENCE [LARGE SCALE GENOMIC DNA]</scope>
    <source>
        <strain evidence="2 3">DAOM 194757</strain>
    </source>
</reference>
<gene>
    <name evidence="2" type="ORF">C2G38_2036755</name>
</gene>
<evidence type="ECO:0000313" key="3">
    <source>
        <dbReference type="Proteomes" id="UP000266673"/>
    </source>
</evidence>
<accession>A0A397V9K5</accession>
<keyword evidence="1" id="KW-0472">Membrane</keyword>
<feature type="transmembrane region" description="Helical" evidence="1">
    <location>
        <begin position="114"/>
        <end position="130"/>
    </location>
</feature>
<proteinExistence type="predicted"/>